<dbReference type="InterPro" id="IPR036388">
    <property type="entry name" value="WH-like_DNA-bd_sf"/>
</dbReference>
<dbReference type="Gene3D" id="1.10.10.10">
    <property type="entry name" value="Winged helix-like DNA-binding domain superfamily/Winged helix DNA-binding domain"/>
    <property type="match status" value="1"/>
</dbReference>
<feature type="chain" id="PRO_5045836358" evidence="1">
    <location>
        <begin position="20"/>
        <end position="139"/>
    </location>
</feature>
<evidence type="ECO:0000259" key="2">
    <source>
        <dbReference type="PROSITE" id="PS51688"/>
    </source>
</evidence>
<accession>A0ABS5ZHN3</accession>
<dbReference type="Pfam" id="PF13884">
    <property type="entry name" value="Peptidase_S74"/>
    <property type="match status" value="1"/>
</dbReference>
<keyword evidence="4" id="KW-1185">Reference proteome</keyword>
<reference evidence="3 4" key="1">
    <citation type="submission" date="2021-04" db="EMBL/GenBank/DDBJ databases">
        <authorList>
            <person name="Pira H."/>
            <person name="Risdian C."/>
            <person name="Wink J."/>
        </authorList>
    </citation>
    <scope>NUCLEOTIDE SEQUENCE [LARGE SCALE GENOMIC DNA]</scope>
    <source>
        <strain evidence="3 4">WH53</strain>
    </source>
</reference>
<keyword evidence="1" id="KW-0732">Signal</keyword>
<proteinExistence type="predicted"/>
<sequence length="139" mass="15754">MKKIILASILLISSSSLLAGSHEMCSHLTGDAYTECVSKPNFLRFSDRKLKQNEVIINDALKKVTQLNGKHFEWKYDNRQDIGVIAQEVEAIFPELVTVDKTTQFKQVNYAGLIGVLIEAVKELKKENDQLKQQLGIYE</sequence>
<gene>
    <name evidence="3" type="ORF">KCG35_19705</name>
</gene>
<feature type="signal peptide" evidence="1">
    <location>
        <begin position="1"/>
        <end position="19"/>
    </location>
</feature>
<name>A0ABS5ZHN3_9GAMM</name>
<dbReference type="PROSITE" id="PS51688">
    <property type="entry name" value="ICA"/>
    <property type="match status" value="1"/>
</dbReference>
<comment type="caution">
    <text evidence="3">The sequence shown here is derived from an EMBL/GenBank/DDBJ whole genome shotgun (WGS) entry which is preliminary data.</text>
</comment>
<dbReference type="InterPro" id="IPR030392">
    <property type="entry name" value="S74_ICA"/>
</dbReference>
<dbReference type="Proteomes" id="UP000690515">
    <property type="component" value="Unassembled WGS sequence"/>
</dbReference>
<evidence type="ECO:0000256" key="1">
    <source>
        <dbReference type="SAM" id="SignalP"/>
    </source>
</evidence>
<evidence type="ECO:0000313" key="4">
    <source>
        <dbReference type="Proteomes" id="UP000690515"/>
    </source>
</evidence>
<dbReference type="EMBL" id="JAGSOY010000071">
    <property type="protein sequence ID" value="MBU2713298.1"/>
    <property type="molecule type" value="Genomic_DNA"/>
</dbReference>
<dbReference type="RefSeq" id="WP_215821585.1">
    <property type="nucleotide sequence ID" value="NZ_JAGSOY010000071.1"/>
</dbReference>
<organism evidence="3 4">
    <name type="scientific">Zooshikella harenae</name>
    <dbReference type="NCBI Taxonomy" id="2827238"/>
    <lineage>
        <taxon>Bacteria</taxon>
        <taxon>Pseudomonadati</taxon>
        <taxon>Pseudomonadota</taxon>
        <taxon>Gammaproteobacteria</taxon>
        <taxon>Oceanospirillales</taxon>
        <taxon>Zooshikellaceae</taxon>
        <taxon>Zooshikella</taxon>
    </lineage>
</organism>
<protein>
    <submittedName>
        <fullName evidence="3">Tail fiber domain-containing protein</fullName>
    </submittedName>
</protein>
<feature type="domain" description="Peptidase S74" evidence="2">
    <location>
        <begin position="46"/>
        <end position="135"/>
    </location>
</feature>
<evidence type="ECO:0000313" key="3">
    <source>
        <dbReference type="EMBL" id="MBU2713298.1"/>
    </source>
</evidence>